<name>X1CLM0_9ZZZZ</name>
<organism evidence="1">
    <name type="scientific">marine sediment metagenome</name>
    <dbReference type="NCBI Taxonomy" id="412755"/>
    <lineage>
        <taxon>unclassified sequences</taxon>
        <taxon>metagenomes</taxon>
        <taxon>ecological metagenomes</taxon>
    </lineage>
</organism>
<comment type="caution">
    <text evidence="1">The sequence shown here is derived from an EMBL/GenBank/DDBJ whole genome shotgun (WGS) entry which is preliminary data.</text>
</comment>
<proteinExistence type="predicted"/>
<dbReference type="EMBL" id="BART01014123">
    <property type="protein sequence ID" value="GAG85111.1"/>
    <property type="molecule type" value="Genomic_DNA"/>
</dbReference>
<dbReference type="Gene3D" id="2.160.20.110">
    <property type="match status" value="1"/>
</dbReference>
<reference evidence="1" key="1">
    <citation type="journal article" date="2014" name="Front. Microbiol.">
        <title>High frequency of phylogenetically diverse reductive dehalogenase-homologous genes in deep subseafloor sedimentary metagenomes.</title>
        <authorList>
            <person name="Kawai M."/>
            <person name="Futagami T."/>
            <person name="Toyoda A."/>
            <person name="Takaki Y."/>
            <person name="Nishi S."/>
            <person name="Hori S."/>
            <person name="Arai W."/>
            <person name="Tsubouchi T."/>
            <person name="Morono Y."/>
            <person name="Uchiyama I."/>
            <person name="Ito T."/>
            <person name="Fujiyama A."/>
            <person name="Inagaki F."/>
            <person name="Takami H."/>
        </authorList>
    </citation>
    <scope>NUCLEOTIDE SEQUENCE</scope>
    <source>
        <strain evidence="1">Expedition CK06-06</strain>
    </source>
</reference>
<gene>
    <name evidence="1" type="ORF">S01H4_28410</name>
</gene>
<evidence type="ECO:0000313" key="1">
    <source>
        <dbReference type="EMBL" id="GAG85111.1"/>
    </source>
</evidence>
<accession>X1CLM0</accession>
<protein>
    <submittedName>
        <fullName evidence="1">Uncharacterized protein</fullName>
    </submittedName>
</protein>
<feature type="non-terminal residue" evidence="1">
    <location>
        <position position="1"/>
    </location>
</feature>
<dbReference type="AlphaFoldDB" id="X1CLM0"/>
<sequence length="55" mass="5842">VFDGNGHTISNFTYTSTDTDYIGLFGYVSGGNAEIKDLGLIDPNVDAVIARNVGF</sequence>